<comment type="similarity">
    <text evidence="5">Belongs to the ESV1 family.</text>
</comment>
<gene>
    <name evidence="7" type="ORF">ILEXP_LOCUS19130</name>
</gene>
<organism evidence="7 8">
    <name type="scientific">Ilex paraguariensis</name>
    <name type="common">yerba mate</name>
    <dbReference type="NCBI Taxonomy" id="185542"/>
    <lineage>
        <taxon>Eukaryota</taxon>
        <taxon>Viridiplantae</taxon>
        <taxon>Streptophyta</taxon>
        <taxon>Embryophyta</taxon>
        <taxon>Tracheophyta</taxon>
        <taxon>Spermatophyta</taxon>
        <taxon>Magnoliopsida</taxon>
        <taxon>eudicotyledons</taxon>
        <taxon>Gunneridae</taxon>
        <taxon>Pentapetalae</taxon>
        <taxon>asterids</taxon>
        <taxon>campanulids</taxon>
        <taxon>Aquifoliales</taxon>
        <taxon>Aquifoliaceae</taxon>
        <taxon>Ilex</taxon>
    </lineage>
</organism>
<dbReference type="EMBL" id="CAUOFW020002084">
    <property type="protein sequence ID" value="CAK9150974.1"/>
    <property type="molecule type" value="Genomic_DNA"/>
</dbReference>
<comment type="subcellular location">
    <subcellularLocation>
        <location evidence="1">Plastid</location>
        <location evidence="1">Chloroplast stroma</location>
    </subcellularLocation>
</comment>
<keyword evidence="2" id="KW-0150">Chloroplast</keyword>
<evidence type="ECO:0000256" key="3">
    <source>
        <dbReference type="ARBA" id="ARBA00022640"/>
    </source>
</evidence>
<evidence type="ECO:0000313" key="8">
    <source>
        <dbReference type="Proteomes" id="UP001642360"/>
    </source>
</evidence>
<dbReference type="GO" id="GO:0009570">
    <property type="term" value="C:chloroplast stroma"/>
    <property type="evidence" value="ECO:0007669"/>
    <property type="project" value="UniProtKB-SubCell"/>
</dbReference>
<reference evidence="7 8" key="1">
    <citation type="submission" date="2024-02" db="EMBL/GenBank/DDBJ databases">
        <authorList>
            <person name="Vignale AGUSTIN F."/>
            <person name="Sosa J E."/>
            <person name="Modenutti C."/>
        </authorList>
    </citation>
    <scope>NUCLEOTIDE SEQUENCE [LARGE SCALE GENOMIC DNA]</scope>
</reference>
<evidence type="ECO:0000313" key="7">
    <source>
        <dbReference type="EMBL" id="CAK9150974.1"/>
    </source>
</evidence>
<keyword evidence="8" id="KW-1185">Reference proteome</keyword>
<evidence type="ECO:0000256" key="6">
    <source>
        <dbReference type="SAM" id="MobiDB-lite"/>
    </source>
</evidence>
<keyword evidence="4" id="KW-0809">Transit peptide</keyword>
<keyword evidence="3" id="KW-0934">Plastid</keyword>
<protein>
    <submittedName>
        <fullName evidence="7">Uncharacterized protein</fullName>
    </submittedName>
</protein>
<feature type="region of interest" description="Disordered" evidence="6">
    <location>
        <begin position="19"/>
        <end position="49"/>
    </location>
</feature>
<feature type="region of interest" description="Disordered" evidence="6">
    <location>
        <begin position="87"/>
        <end position="110"/>
    </location>
</feature>
<evidence type="ECO:0000256" key="1">
    <source>
        <dbReference type="ARBA" id="ARBA00004470"/>
    </source>
</evidence>
<evidence type="ECO:0000256" key="4">
    <source>
        <dbReference type="ARBA" id="ARBA00022946"/>
    </source>
</evidence>
<dbReference type="PANTHER" id="PTHR34113">
    <property type="entry name" value="INACTIVE PURPLE ACID PHOSPHATASE-LIKE PROTEIN"/>
    <property type="match status" value="1"/>
</dbReference>
<proteinExistence type="inferred from homology"/>
<evidence type="ECO:0000256" key="2">
    <source>
        <dbReference type="ARBA" id="ARBA00022528"/>
    </source>
</evidence>
<name>A0ABC8S168_9AQUA</name>
<dbReference type="InterPro" id="IPR052495">
    <property type="entry name" value="Alpha-glucan_binding_chloro"/>
</dbReference>
<evidence type="ECO:0000256" key="5">
    <source>
        <dbReference type="ARBA" id="ARBA00038237"/>
    </source>
</evidence>
<dbReference type="Proteomes" id="UP001642360">
    <property type="component" value="Unassembled WGS sequence"/>
</dbReference>
<accession>A0ABC8S168</accession>
<dbReference type="AlphaFoldDB" id="A0ABC8S168"/>
<dbReference type="PANTHER" id="PTHR34113:SF2">
    <property type="entry name" value="PROTEIN LIKE EARLY STARVATION, CHLOROPLASTIC"/>
    <property type="match status" value="1"/>
</dbReference>
<comment type="caution">
    <text evidence="7">The sequence shown here is derived from an EMBL/GenBank/DDBJ whole genome shotgun (WGS) entry which is preliminary data.</text>
</comment>
<sequence>MASHFNVYARVATRATVLPPHRHKHQNPFSFFTIEPPDQSKSTERTKPRTIRSTRIRVLNGGDSYLDMWKKAVDWERKSIEFEEMAKNSAGTVGGDEEEETESPEVLERKSSEFQKILEVSTEERDRIQRMQVIDRAAAAIAAARALLTEELLPAKKVSGDSGSLGIEDGKVESGGDNEAQLGGMQNGSSFVSESGNVGNGTPGPNFWSWTPPPDSDMDDESNMKPTIKTSPSTLISPVMEKDRPADFLSIPYESKHFESNHNPPLPPLQSLMEVEKVEVSSSSPETPYLDEERELGVQFSAHAAEAAHALDKVNEVISHGVYPDGSRWWKETGIERRSDGVVCRWTLTRGVSADKAVEWEEKYWEASDEFIYKELGSEKSGRDAAGNVWHEFWRESISQNHGIVTLEKTADKWGKNGKGDEWQEKWWEHYDASGQAEKWAHKWCSIDPNTPVRVGHAHVWHERWGEKYDGQGGSMKYTDKWAERSEGDGWTKWGDKWDEHFDPQGRGVKQGETWWEGKYGERWNRTWGEGHNASGWVHKYGKSSSGEHWDTHEQQDTWYERFPHYGFYHCFDNSVQLREVKKPSEWS</sequence>
<feature type="compositionally biased region" description="Acidic residues" evidence="6">
    <location>
        <begin position="95"/>
        <end position="105"/>
    </location>
</feature>